<feature type="transmembrane region" description="Helical" evidence="5">
    <location>
        <begin position="119"/>
        <end position="140"/>
    </location>
</feature>
<evidence type="ECO:0000313" key="6">
    <source>
        <dbReference type="EMBL" id="PRP84018.1"/>
    </source>
</evidence>
<dbReference type="OrthoDB" id="1898221at2759"/>
<evidence type="ECO:0000256" key="3">
    <source>
        <dbReference type="ARBA" id="ARBA00022989"/>
    </source>
</evidence>
<dbReference type="Proteomes" id="UP000241769">
    <property type="component" value="Unassembled WGS sequence"/>
</dbReference>
<feature type="transmembrane region" description="Helical" evidence="5">
    <location>
        <begin position="21"/>
        <end position="38"/>
    </location>
</feature>
<feature type="transmembrane region" description="Helical" evidence="5">
    <location>
        <begin position="225"/>
        <end position="246"/>
    </location>
</feature>
<dbReference type="Pfam" id="PF04750">
    <property type="entry name" value="Far-17a_AIG1"/>
    <property type="match status" value="1"/>
</dbReference>
<keyword evidence="4 5" id="KW-0472">Membrane</keyword>
<dbReference type="EMBL" id="MDYQ01000071">
    <property type="protein sequence ID" value="PRP84018.1"/>
    <property type="molecule type" value="Genomic_DNA"/>
</dbReference>
<proteinExistence type="predicted"/>
<evidence type="ECO:0000256" key="4">
    <source>
        <dbReference type="ARBA" id="ARBA00023136"/>
    </source>
</evidence>
<evidence type="ECO:0000313" key="7">
    <source>
        <dbReference type="Proteomes" id="UP000241769"/>
    </source>
</evidence>
<dbReference type="FunCoup" id="A0A2P6NJ82">
    <property type="interactions" value="24"/>
</dbReference>
<dbReference type="GO" id="GO:0016020">
    <property type="term" value="C:membrane"/>
    <property type="evidence" value="ECO:0007669"/>
    <property type="project" value="InterPro"/>
</dbReference>
<evidence type="ECO:0000256" key="1">
    <source>
        <dbReference type="ARBA" id="ARBA00004127"/>
    </source>
</evidence>
<keyword evidence="3 5" id="KW-1133">Transmembrane helix</keyword>
<accession>A0A2P6NJ82</accession>
<name>A0A2P6NJ82_9EUKA</name>
<evidence type="ECO:0000256" key="5">
    <source>
        <dbReference type="SAM" id="Phobius"/>
    </source>
</evidence>
<feature type="transmembrane region" description="Helical" evidence="5">
    <location>
        <begin position="160"/>
        <end position="178"/>
    </location>
</feature>
<gene>
    <name evidence="6" type="ORF">PROFUN_08615</name>
</gene>
<comment type="subcellular location">
    <subcellularLocation>
        <location evidence="1">Endomembrane system</location>
        <topology evidence="1">Multi-pass membrane protein</topology>
    </subcellularLocation>
</comment>
<keyword evidence="7" id="KW-1185">Reference proteome</keyword>
<sequence>MPVSIAKNTALPAKNSVARQGYVYATFHALAFAINYYFSTYYLKQYNVKLPFDAQYGGSWRFLTMINLDAQTYYHLFALLVQVYIISTIWENSMVKLKPNQKKKKVPYTEELLWIVDRWYIAVVTLSSIVGVLFWSIFLIDRELIFPAEFADIFPATLNMWYHGGVAIVAWAELGLVPHRASTKWDTIVISTVAVLYIGFTYHAYTVIGSWQYPFLNDLSLTASLGFYFVALLLAYVFGYGSRRIVEHTFHRKLTRASAKAQ</sequence>
<feature type="transmembrane region" description="Helical" evidence="5">
    <location>
        <begin position="73"/>
        <end position="95"/>
    </location>
</feature>
<dbReference type="AlphaFoldDB" id="A0A2P6NJ82"/>
<protein>
    <recommendedName>
        <fullName evidence="8">Androgen-induced gene 1 protein</fullName>
    </recommendedName>
</protein>
<dbReference type="InParanoid" id="A0A2P6NJ82"/>
<organism evidence="6 7">
    <name type="scientific">Planoprotostelium fungivorum</name>
    <dbReference type="NCBI Taxonomy" id="1890364"/>
    <lineage>
        <taxon>Eukaryota</taxon>
        <taxon>Amoebozoa</taxon>
        <taxon>Evosea</taxon>
        <taxon>Variosea</taxon>
        <taxon>Cavosteliida</taxon>
        <taxon>Cavosteliaceae</taxon>
        <taxon>Planoprotostelium</taxon>
    </lineage>
</organism>
<dbReference type="PANTHER" id="PTHR10989">
    <property type="entry name" value="ANDROGEN-INDUCED PROTEIN 1-RELATED"/>
    <property type="match status" value="1"/>
</dbReference>
<evidence type="ECO:0000256" key="2">
    <source>
        <dbReference type="ARBA" id="ARBA00022692"/>
    </source>
</evidence>
<comment type="caution">
    <text evidence="6">The sequence shown here is derived from an EMBL/GenBank/DDBJ whole genome shotgun (WGS) entry which is preliminary data.</text>
</comment>
<keyword evidence="2 5" id="KW-0812">Transmembrane</keyword>
<reference evidence="6 7" key="1">
    <citation type="journal article" date="2018" name="Genome Biol. Evol.">
        <title>Multiple Roots of Fruiting Body Formation in Amoebozoa.</title>
        <authorList>
            <person name="Hillmann F."/>
            <person name="Forbes G."/>
            <person name="Novohradska S."/>
            <person name="Ferling I."/>
            <person name="Riege K."/>
            <person name="Groth M."/>
            <person name="Westermann M."/>
            <person name="Marz M."/>
            <person name="Spaller T."/>
            <person name="Winckler T."/>
            <person name="Schaap P."/>
            <person name="Glockner G."/>
        </authorList>
    </citation>
    <scope>NUCLEOTIDE SEQUENCE [LARGE SCALE GENOMIC DNA]</scope>
    <source>
        <strain evidence="6 7">Jena</strain>
    </source>
</reference>
<dbReference type="GO" id="GO:0012505">
    <property type="term" value="C:endomembrane system"/>
    <property type="evidence" value="ECO:0007669"/>
    <property type="project" value="UniProtKB-SubCell"/>
</dbReference>
<evidence type="ECO:0008006" key="8">
    <source>
        <dbReference type="Google" id="ProtNLM"/>
    </source>
</evidence>
<dbReference type="InterPro" id="IPR006838">
    <property type="entry name" value="ADTRP_AIG1"/>
</dbReference>
<dbReference type="PANTHER" id="PTHR10989:SF16">
    <property type="entry name" value="AT02829P-RELATED"/>
    <property type="match status" value="1"/>
</dbReference>
<feature type="transmembrane region" description="Helical" evidence="5">
    <location>
        <begin position="185"/>
        <end position="205"/>
    </location>
</feature>